<dbReference type="Pfam" id="PF04991">
    <property type="entry name" value="LicD"/>
    <property type="match status" value="1"/>
</dbReference>
<dbReference type="InterPro" id="IPR009644">
    <property type="entry name" value="FKTN/MNN4/W02B3.4-1"/>
</dbReference>
<evidence type="ECO:0000313" key="7">
    <source>
        <dbReference type="Proteomes" id="UP000187013"/>
    </source>
</evidence>
<evidence type="ECO:0000259" key="5">
    <source>
        <dbReference type="Pfam" id="PF04991"/>
    </source>
</evidence>
<evidence type="ECO:0000256" key="2">
    <source>
        <dbReference type="ARBA" id="ARBA00022692"/>
    </source>
</evidence>
<evidence type="ECO:0000256" key="1">
    <source>
        <dbReference type="ARBA" id="ARBA00004167"/>
    </source>
</evidence>
<keyword evidence="3" id="KW-1133">Transmembrane helix</keyword>
<feature type="domain" description="LicD/FKTN/FKRP nucleotidyltransferase" evidence="5">
    <location>
        <begin position="460"/>
        <end position="703"/>
    </location>
</feature>
<dbReference type="EMBL" id="BDGX01000048">
    <property type="protein sequence ID" value="GAV55440.1"/>
    <property type="molecule type" value="Genomic_DNA"/>
</dbReference>
<keyword evidence="4" id="KW-0472">Membrane</keyword>
<evidence type="ECO:0000256" key="3">
    <source>
        <dbReference type="ARBA" id="ARBA00022989"/>
    </source>
</evidence>
<accession>A0A1Q3AIG5</accession>
<comment type="caution">
    <text evidence="6">The sequence shown here is derived from an EMBL/GenBank/DDBJ whole genome shotgun (WGS) entry which is preliminary data.</text>
</comment>
<evidence type="ECO:0000256" key="4">
    <source>
        <dbReference type="ARBA" id="ARBA00023136"/>
    </source>
</evidence>
<comment type="subcellular location">
    <subcellularLocation>
        <location evidence="1">Membrane</location>
        <topology evidence="1">Single-pass membrane protein</topology>
    </subcellularLocation>
</comment>
<gene>
    <name evidence="6" type="ORF">ZYGR_0AV00710</name>
</gene>
<dbReference type="PANTHER" id="PTHR15407">
    <property type="entry name" value="FUKUTIN-RELATED"/>
    <property type="match status" value="1"/>
</dbReference>
<reference evidence="6 7" key="1">
    <citation type="submission" date="2016-08" db="EMBL/GenBank/DDBJ databases">
        <title>Draft genome sequence of allopolyploid Zygosaccharomyces rouxii.</title>
        <authorList>
            <person name="Watanabe J."/>
            <person name="Uehara K."/>
            <person name="Mogi Y."/>
            <person name="Tsukioka Y."/>
        </authorList>
    </citation>
    <scope>NUCLEOTIDE SEQUENCE [LARGE SCALE GENOMIC DNA]</scope>
    <source>
        <strain evidence="6 7">NBRC 110957</strain>
    </source>
</reference>
<evidence type="ECO:0000313" key="6">
    <source>
        <dbReference type="EMBL" id="GAV55440.1"/>
    </source>
</evidence>
<dbReference type="GO" id="GO:0009100">
    <property type="term" value="P:glycoprotein metabolic process"/>
    <property type="evidence" value="ECO:0007669"/>
    <property type="project" value="UniProtKB-ARBA"/>
</dbReference>
<dbReference type="PANTHER" id="PTHR15407:SF28">
    <property type="entry name" value="RIBITOL-5-PHOSPHATE TRANSFERASE FKTN"/>
    <property type="match status" value="1"/>
</dbReference>
<dbReference type="GO" id="GO:0016020">
    <property type="term" value="C:membrane"/>
    <property type="evidence" value="ECO:0007669"/>
    <property type="project" value="UniProtKB-SubCell"/>
</dbReference>
<protein>
    <recommendedName>
        <fullName evidence="5">LicD/FKTN/FKRP nucleotidyltransferase domain-containing protein</fullName>
    </recommendedName>
</protein>
<dbReference type="InterPro" id="IPR007074">
    <property type="entry name" value="LicD/FKTN/FKRP_NTP_transf"/>
</dbReference>
<dbReference type="OrthoDB" id="444255at2759"/>
<name>A0A1Q3AIG5_ZYGRO</name>
<organism evidence="6 7">
    <name type="scientific">Zygosaccharomyces rouxii</name>
    <dbReference type="NCBI Taxonomy" id="4956"/>
    <lineage>
        <taxon>Eukaryota</taxon>
        <taxon>Fungi</taxon>
        <taxon>Dikarya</taxon>
        <taxon>Ascomycota</taxon>
        <taxon>Saccharomycotina</taxon>
        <taxon>Saccharomycetes</taxon>
        <taxon>Saccharomycetales</taxon>
        <taxon>Saccharomycetaceae</taxon>
        <taxon>Zygosaccharomyces</taxon>
    </lineage>
</organism>
<keyword evidence="2" id="KW-0812">Transmembrane</keyword>
<dbReference type="Proteomes" id="UP000187013">
    <property type="component" value="Unassembled WGS sequence"/>
</dbReference>
<dbReference type="AlphaFoldDB" id="A0A1Q3AIG5"/>
<proteinExistence type="predicted"/>
<sequence length="917" mass="107055">MILLAKGCLRWVVAHRSLIQQMVLLSIIVFIILRQANSSIREGGEGPLLVGSVGSGGSKMAQARALYRKYKFDTNMVWPDEYTLKKSLLTPSFGPKKGEQLESIDQLYYYDSDPRLVWSVYLDYAMNVALTHQHEAHADVTNEEPLPEMPFSWYDWTDHHDFDKLIAAVQDGDVELGCRFFYERAFDCDKLDEIENAVGDYLFSYQRVKYYDPDWYKKIRSEKKVPDNIPENQCKPVSGPVKFNLPFQVHELHEDVRPEVYQMQARSYVITKLKNPLSLTVLEGSRSAYRFPLRTQKSNLVESRLLSSYLSRHMTRADQNSDYRFDHLQTFQDFLKSDAAFRSRVIIPDAQRTQEDESAIPLKASDFEFDVRAKIKELEKLKNDKKISPHEEQYLESLKVSISYHPALQPKYLSEAVHISQFAGMGYHRDKRFFNGGLVEEYQEYQSRLNSLIRTWLKFTRANGLLTWVAHGSLYGYLYNGKNFPWDNDYDVQMPIRHLHLLSQYFNQSLVMEDPREGNGKYLVDVGTSITVRTNGNGQNNIDARFVDIDSGLYVDITGLSVSSNPQRENFKDWYEEKKKGINLEQGMKGFNFPEKGDGLAAMNITNLLKYSKDHEQEFTNEQRDWIKNAEKSEREHAGKKNAPQKGLTPEQRYYMNREVGAYNCRNNHFVTMELASPLVKTIYHGVEALVPYRVIMDLRKEYYVPEDLGFTVYQGNVYVPELRSWFNLSILKRFANMRSWNANLREVKSPINNLKQEDLDPLFENMHNIGYTDLFSLYYSSYNATAYRLKELEIQYDTKLNKEDKEDTLEILRHNIAPNMDSLVKDATLYVYEKRLWEGMAQKLTRNEVKRVTEQVSYEIYKELTSTATDFFEKKSAIFITTDEAGETYDFNQIGTPIPKDNKLFEKDYPDDRRKK</sequence>